<accession>A0A4P6F6I2</accession>
<dbReference type="OrthoDB" id="4376098at2"/>
<reference evidence="2 3" key="1">
    <citation type="submission" date="2019-01" db="EMBL/GenBank/DDBJ databases">
        <title>Genome sequencing of strain FW10M-9.</title>
        <authorList>
            <person name="Heo J."/>
            <person name="Kim S.-J."/>
            <person name="Kim J.-S."/>
            <person name="Hong S.-B."/>
            <person name="Kwon S.-W."/>
        </authorList>
    </citation>
    <scope>NUCLEOTIDE SEQUENCE [LARGE SCALE GENOMIC DNA]</scope>
    <source>
        <strain evidence="2 3">FW10M-9</strain>
    </source>
</reference>
<dbReference type="RefSeq" id="WP_129190425.1">
    <property type="nucleotide sequence ID" value="NZ_CP035493.1"/>
</dbReference>
<protein>
    <submittedName>
        <fullName evidence="2">Uncharacterized protein</fullName>
    </submittedName>
</protein>
<evidence type="ECO:0000313" key="2">
    <source>
        <dbReference type="EMBL" id="QAY71590.1"/>
    </source>
</evidence>
<organism evidence="2 3">
    <name type="scientific">Xylanimonas protaetiae</name>
    <dbReference type="NCBI Taxonomy" id="2509457"/>
    <lineage>
        <taxon>Bacteria</taxon>
        <taxon>Bacillati</taxon>
        <taxon>Actinomycetota</taxon>
        <taxon>Actinomycetes</taxon>
        <taxon>Micrococcales</taxon>
        <taxon>Promicromonosporaceae</taxon>
        <taxon>Xylanimonas</taxon>
    </lineage>
</organism>
<name>A0A4P6F6I2_9MICO</name>
<evidence type="ECO:0000256" key="1">
    <source>
        <dbReference type="SAM" id="MobiDB-lite"/>
    </source>
</evidence>
<gene>
    <name evidence="2" type="ORF">ET471_17420</name>
</gene>
<proteinExistence type="predicted"/>
<feature type="region of interest" description="Disordered" evidence="1">
    <location>
        <begin position="85"/>
        <end position="105"/>
    </location>
</feature>
<dbReference type="KEGG" id="xya:ET471_17420"/>
<dbReference type="EMBL" id="CP035493">
    <property type="protein sequence ID" value="QAY71590.1"/>
    <property type="molecule type" value="Genomic_DNA"/>
</dbReference>
<dbReference type="Proteomes" id="UP000292118">
    <property type="component" value="Chromosome"/>
</dbReference>
<keyword evidence="3" id="KW-1185">Reference proteome</keyword>
<sequence length="221" mass="23916">MNDTPDARSKLVPAQLSLCAGGLVTTWTDRPRLWSLDDDGLRRAMYEGLLARTQRADGRFREVALLDEERGVLVLAPRTRAPDADPRGAFDGVTIPLGTPGKPRDTTMDDVADGLRRAVRFTVASGGYLLLEAGGWDAPAEPYCLFVAADDEIRLEAAPAPAGSQFWSDHVTAGQPVASVAAPRSDATLAVVWRMMWDVALTWDVTPWDLALTYGVRPPSA</sequence>
<evidence type="ECO:0000313" key="3">
    <source>
        <dbReference type="Proteomes" id="UP000292118"/>
    </source>
</evidence>
<dbReference type="AlphaFoldDB" id="A0A4P6F6I2"/>